<dbReference type="Pfam" id="PF01633">
    <property type="entry name" value="Choline_kinase"/>
    <property type="match status" value="1"/>
</dbReference>
<gene>
    <name evidence="1" type="ORF">GCM10009560_24500</name>
</gene>
<evidence type="ECO:0000313" key="1">
    <source>
        <dbReference type="EMBL" id="GAA0924121.1"/>
    </source>
</evidence>
<dbReference type="InterPro" id="IPR011009">
    <property type="entry name" value="Kinase-like_dom_sf"/>
</dbReference>
<comment type="caution">
    <text evidence="1">The sequence shown here is derived from an EMBL/GenBank/DDBJ whole genome shotgun (WGS) entry which is preliminary data.</text>
</comment>
<evidence type="ECO:0000313" key="2">
    <source>
        <dbReference type="Proteomes" id="UP001501578"/>
    </source>
</evidence>
<keyword evidence="2" id="KW-1185">Reference proteome</keyword>
<dbReference type="EMBL" id="BAAAHQ010000010">
    <property type="protein sequence ID" value="GAA0924121.1"/>
    <property type="molecule type" value="Genomic_DNA"/>
</dbReference>
<dbReference type="GO" id="GO:0016301">
    <property type="term" value="F:kinase activity"/>
    <property type="evidence" value="ECO:0007669"/>
    <property type="project" value="UniProtKB-KW"/>
</dbReference>
<dbReference type="SUPFAM" id="SSF56112">
    <property type="entry name" value="Protein kinase-like (PK-like)"/>
    <property type="match status" value="1"/>
</dbReference>
<keyword evidence="1" id="KW-0418">Kinase</keyword>
<dbReference type="CDD" id="cd05151">
    <property type="entry name" value="ChoK-like"/>
    <property type="match status" value="1"/>
</dbReference>
<sequence>MDEVLDRIPLLSGLPRTVEELPGGLTNRNLKVSVPGATYVVRIPASECALLDIDRDAEHANALAAGRAGLGAPVHAYVRELGVLVAGFLPGRTLQAADLREPANLRRVAGVCRALHAGPRFARDFDMFEVRERYLRTVISRNFRLPAKYLDFEPQVARIRSALRVRAEGTVPCHNDLLAGNFIDDGERLRLIDFEYSGNNDPCFELGNIWSECDLTLEHLELLVTAYYGRRLRHRIARARLLGLMSKYGWTLWATIQDGTNHAIDFDFWSWGLGRFDSAAAEFTGPGLSLLLDEAARAD</sequence>
<accession>A0ABN1P940</accession>
<dbReference type="Gene3D" id="3.90.1200.10">
    <property type="match status" value="1"/>
</dbReference>
<protein>
    <submittedName>
        <fullName evidence="1">Choline kinase family protein</fullName>
    </submittedName>
</protein>
<keyword evidence="1" id="KW-0808">Transferase</keyword>
<proteinExistence type="predicted"/>
<dbReference type="PANTHER" id="PTHR22603">
    <property type="entry name" value="CHOLINE/ETHANOALAMINE KINASE"/>
    <property type="match status" value="1"/>
</dbReference>
<organism evidence="1 2">
    <name type="scientific">Nonomuraea longicatena</name>
    <dbReference type="NCBI Taxonomy" id="83682"/>
    <lineage>
        <taxon>Bacteria</taxon>
        <taxon>Bacillati</taxon>
        <taxon>Actinomycetota</taxon>
        <taxon>Actinomycetes</taxon>
        <taxon>Streptosporangiales</taxon>
        <taxon>Streptosporangiaceae</taxon>
        <taxon>Nonomuraea</taxon>
    </lineage>
</organism>
<dbReference type="Gene3D" id="3.30.200.20">
    <property type="entry name" value="Phosphorylase Kinase, domain 1"/>
    <property type="match status" value="1"/>
</dbReference>
<dbReference type="PANTHER" id="PTHR22603:SF66">
    <property type="entry name" value="ETHANOLAMINE KINASE"/>
    <property type="match status" value="1"/>
</dbReference>
<dbReference type="Proteomes" id="UP001501578">
    <property type="component" value="Unassembled WGS sequence"/>
</dbReference>
<reference evidence="1 2" key="1">
    <citation type="journal article" date="2019" name="Int. J. Syst. Evol. Microbiol.">
        <title>The Global Catalogue of Microorganisms (GCM) 10K type strain sequencing project: providing services to taxonomists for standard genome sequencing and annotation.</title>
        <authorList>
            <consortium name="The Broad Institute Genomics Platform"/>
            <consortium name="The Broad Institute Genome Sequencing Center for Infectious Disease"/>
            <person name="Wu L."/>
            <person name="Ma J."/>
        </authorList>
    </citation>
    <scope>NUCLEOTIDE SEQUENCE [LARGE SCALE GENOMIC DNA]</scope>
    <source>
        <strain evidence="1 2">JCM 11136</strain>
    </source>
</reference>
<dbReference type="RefSeq" id="WP_343949915.1">
    <property type="nucleotide sequence ID" value="NZ_BAAAHQ010000010.1"/>
</dbReference>
<name>A0ABN1P940_9ACTN</name>